<dbReference type="FunFam" id="3.40.50.300:FF:000054">
    <property type="entry name" value="ABC multidrug transporter atrF"/>
    <property type="match status" value="1"/>
</dbReference>
<dbReference type="OrthoDB" id="245989at2759"/>
<dbReference type="Pfam" id="PF00005">
    <property type="entry name" value="ABC_tran"/>
    <property type="match status" value="2"/>
</dbReference>
<keyword evidence="7 10" id="KW-1133">Transmembrane helix</keyword>
<feature type="transmembrane region" description="Helical" evidence="10">
    <location>
        <begin position="1309"/>
        <end position="1339"/>
    </location>
</feature>
<comment type="subcellular location">
    <subcellularLocation>
        <location evidence="1">Membrane</location>
        <topology evidence="1">Multi-pass membrane protein</topology>
    </subcellularLocation>
</comment>
<feature type="transmembrane region" description="Helical" evidence="10">
    <location>
        <begin position="829"/>
        <end position="849"/>
    </location>
</feature>
<keyword evidence="6 12" id="KW-0067">ATP-binding</keyword>
<feature type="transmembrane region" description="Helical" evidence="10">
    <location>
        <begin position="1378"/>
        <end position="1398"/>
    </location>
</feature>
<feature type="region of interest" description="Disordered" evidence="9">
    <location>
        <begin position="1"/>
        <end position="93"/>
    </location>
</feature>
<dbReference type="SMART" id="SM00382">
    <property type="entry name" value="AAA"/>
    <property type="match status" value="2"/>
</dbReference>
<dbReference type="EMBL" id="JANBPU010000125">
    <property type="protein sequence ID" value="KAJ1915894.1"/>
    <property type="molecule type" value="Genomic_DNA"/>
</dbReference>
<dbReference type="GO" id="GO:0016887">
    <property type="term" value="F:ATP hydrolysis activity"/>
    <property type="evidence" value="ECO:0007669"/>
    <property type="project" value="InterPro"/>
</dbReference>
<accession>A0A9W7ZYM1</accession>
<evidence type="ECO:0000256" key="1">
    <source>
        <dbReference type="ARBA" id="ARBA00004141"/>
    </source>
</evidence>
<evidence type="ECO:0000256" key="8">
    <source>
        <dbReference type="ARBA" id="ARBA00023136"/>
    </source>
</evidence>
<feature type="transmembrane region" description="Helical" evidence="10">
    <location>
        <begin position="1243"/>
        <end position="1261"/>
    </location>
</feature>
<dbReference type="PANTHER" id="PTHR19241">
    <property type="entry name" value="ATP-BINDING CASSETTE TRANSPORTER"/>
    <property type="match status" value="1"/>
</dbReference>
<evidence type="ECO:0000313" key="13">
    <source>
        <dbReference type="Proteomes" id="UP001150538"/>
    </source>
</evidence>
<dbReference type="Pfam" id="PF19055">
    <property type="entry name" value="ABC2_membrane_7"/>
    <property type="match status" value="1"/>
</dbReference>
<reference evidence="12" key="1">
    <citation type="submission" date="2022-07" db="EMBL/GenBank/DDBJ databases">
        <title>Phylogenomic reconstructions and comparative analyses of Kickxellomycotina fungi.</title>
        <authorList>
            <person name="Reynolds N.K."/>
            <person name="Stajich J.E."/>
            <person name="Barry K."/>
            <person name="Grigoriev I.V."/>
            <person name="Crous P."/>
            <person name="Smith M.E."/>
        </authorList>
    </citation>
    <scope>NUCLEOTIDE SEQUENCE</scope>
    <source>
        <strain evidence="12">NBRC 100468</strain>
    </source>
</reference>
<dbReference type="InterPro" id="IPR013525">
    <property type="entry name" value="ABC2_TM"/>
</dbReference>
<gene>
    <name evidence="12" type="primary">SNQ2_1</name>
    <name evidence="12" type="ORF">H4219_004082</name>
</gene>
<feature type="transmembrane region" description="Helical" evidence="10">
    <location>
        <begin position="692"/>
        <end position="710"/>
    </location>
</feature>
<keyword evidence="8 10" id="KW-0472">Membrane</keyword>
<dbReference type="CDD" id="cd03232">
    <property type="entry name" value="ABCG_PDR_domain2"/>
    <property type="match status" value="1"/>
</dbReference>
<organism evidence="12 13">
    <name type="scientific">Mycoemilia scoparia</name>
    <dbReference type="NCBI Taxonomy" id="417184"/>
    <lineage>
        <taxon>Eukaryota</taxon>
        <taxon>Fungi</taxon>
        <taxon>Fungi incertae sedis</taxon>
        <taxon>Zoopagomycota</taxon>
        <taxon>Kickxellomycotina</taxon>
        <taxon>Kickxellomycetes</taxon>
        <taxon>Kickxellales</taxon>
        <taxon>Kickxellaceae</taxon>
        <taxon>Mycoemilia</taxon>
    </lineage>
</organism>
<dbReference type="GO" id="GO:0140359">
    <property type="term" value="F:ABC-type transporter activity"/>
    <property type="evidence" value="ECO:0007669"/>
    <property type="project" value="InterPro"/>
</dbReference>
<feature type="compositionally biased region" description="Basic and acidic residues" evidence="9">
    <location>
        <begin position="1"/>
        <end position="10"/>
    </location>
</feature>
<feature type="domain" description="ABC transporter" evidence="11">
    <location>
        <begin position="211"/>
        <end position="467"/>
    </location>
</feature>
<feature type="transmembrane region" description="Helical" evidence="10">
    <location>
        <begin position="655"/>
        <end position="680"/>
    </location>
</feature>
<dbReference type="Gene3D" id="3.40.50.300">
    <property type="entry name" value="P-loop containing nucleotide triphosphate hydrolases"/>
    <property type="match status" value="2"/>
</dbReference>
<feature type="transmembrane region" description="Helical" evidence="10">
    <location>
        <begin position="1351"/>
        <end position="1371"/>
    </location>
</feature>
<dbReference type="SUPFAM" id="SSF52540">
    <property type="entry name" value="P-loop containing nucleoside triphosphate hydrolases"/>
    <property type="match status" value="2"/>
</dbReference>
<feature type="transmembrane region" description="Helical" evidence="10">
    <location>
        <begin position="1503"/>
        <end position="1524"/>
    </location>
</feature>
<evidence type="ECO:0000256" key="6">
    <source>
        <dbReference type="ARBA" id="ARBA00022840"/>
    </source>
</evidence>
<dbReference type="InterPro" id="IPR027417">
    <property type="entry name" value="P-loop_NTPase"/>
</dbReference>
<dbReference type="InterPro" id="IPR034001">
    <property type="entry name" value="ABCG_PDR_1"/>
</dbReference>
<keyword evidence="5" id="KW-0547">Nucleotide-binding</keyword>
<keyword evidence="3" id="KW-0813">Transport</keyword>
<evidence type="ECO:0000259" key="11">
    <source>
        <dbReference type="PROSITE" id="PS50893"/>
    </source>
</evidence>
<keyword evidence="4 10" id="KW-0812">Transmembrane</keyword>
<protein>
    <submittedName>
        <fullName evidence="12">ATP-binding cassette transporter snq2</fullName>
    </submittedName>
</protein>
<comment type="similarity">
    <text evidence="2">Belongs to the ABC transporter superfamily. ABCG family. PDR (TC 3.A.1.205) subfamily.</text>
</comment>
<dbReference type="InterPro" id="IPR034003">
    <property type="entry name" value="ABCG_PDR_2"/>
</dbReference>
<name>A0A9W7ZYM1_9FUNG</name>
<dbReference type="Proteomes" id="UP001150538">
    <property type="component" value="Unassembled WGS sequence"/>
</dbReference>
<evidence type="ECO:0000256" key="2">
    <source>
        <dbReference type="ARBA" id="ARBA00006012"/>
    </source>
</evidence>
<evidence type="ECO:0000256" key="4">
    <source>
        <dbReference type="ARBA" id="ARBA00022692"/>
    </source>
</evidence>
<comment type="caution">
    <text evidence="12">The sequence shown here is derived from an EMBL/GenBank/DDBJ whole genome shotgun (WGS) entry which is preliminary data.</text>
</comment>
<proteinExistence type="inferred from homology"/>
<dbReference type="PROSITE" id="PS00211">
    <property type="entry name" value="ABC_TRANSPORTER_1"/>
    <property type="match status" value="1"/>
</dbReference>
<feature type="domain" description="ABC transporter" evidence="11">
    <location>
        <begin position="903"/>
        <end position="1147"/>
    </location>
</feature>
<dbReference type="GO" id="GO:0005524">
    <property type="term" value="F:ATP binding"/>
    <property type="evidence" value="ECO:0007669"/>
    <property type="project" value="UniProtKB-KW"/>
</dbReference>
<evidence type="ECO:0000256" key="9">
    <source>
        <dbReference type="SAM" id="MobiDB-lite"/>
    </source>
</evidence>
<evidence type="ECO:0000256" key="3">
    <source>
        <dbReference type="ARBA" id="ARBA00022448"/>
    </source>
</evidence>
<evidence type="ECO:0000256" key="10">
    <source>
        <dbReference type="SAM" id="Phobius"/>
    </source>
</evidence>
<dbReference type="Pfam" id="PF06422">
    <property type="entry name" value="PDR_CDR"/>
    <property type="match status" value="1"/>
</dbReference>
<dbReference type="GO" id="GO:0016020">
    <property type="term" value="C:membrane"/>
    <property type="evidence" value="ECO:0007669"/>
    <property type="project" value="UniProtKB-SubCell"/>
</dbReference>
<dbReference type="InterPro" id="IPR003593">
    <property type="entry name" value="AAA+_ATPase"/>
</dbReference>
<dbReference type="InterPro" id="IPR003439">
    <property type="entry name" value="ABC_transporter-like_ATP-bd"/>
</dbReference>
<feature type="transmembrane region" description="Helical" evidence="10">
    <location>
        <begin position="586"/>
        <end position="603"/>
    </location>
</feature>
<evidence type="ECO:0000256" key="7">
    <source>
        <dbReference type="ARBA" id="ARBA00022989"/>
    </source>
</evidence>
<dbReference type="Pfam" id="PF01061">
    <property type="entry name" value="ABC2_membrane"/>
    <property type="match status" value="2"/>
</dbReference>
<dbReference type="InterPro" id="IPR043926">
    <property type="entry name" value="ABCG_dom"/>
</dbReference>
<feature type="transmembrane region" description="Helical" evidence="10">
    <location>
        <begin position="209"/>
        <end position="227"/>
    </location>
</feature>
<evidence type="ECO:0000256" key="5">
    <source>
        <dbReference type="ARBA" id="ARBA00022741"/>
    </source>
</evidence>
<evidence type="ECO:0000313" key="12">
    <source>
        <dbReference type="EMBL" id="KAJ1915894.1"/>
    </source>
</evidence>
<dbReference type="InterPro" id="IPR010929">
    <property type="entry name" value="PDR_CDR_ABC"/>
</dbReference>
<dbReference type="PROSITE" id="PS50893">
    <property type="entry name" value="ABC_TRANSPORTER_2"/>
    <property type="match status" value="2"/>
</dbReference>
<dbReference type="CDD" id="cd03233">
    <property type="entry name" value="ABCG_PDR_domain1"/>
    <property type="match status" value="1"/>
</dbReference>
<dbReference type="InterPro" id="IPR017871">
    <property type="entry name" value="ABC_transporter-like_CS"/>
</dbReference>
<sequence length="1529" mass="172761">MGDNTKKNSSESHQGGEGTINNDDDHSGSSTPISLRGSVHEKSGDGDHKLTRATAGYGEKMGRKSSRRRTGSDADEIAEESGSVTTAGDQHAREMACKIQKRYTEDEATNSFGEPLEVSLKNANTRYRSIQRSLSKPMSLSQQEAGDRRLLFDLSAWMRNRESAPDEEYAKKLGLVFNNLYVYGSSDTTQHIQTLITPFYHFLRTIRDIFLLVVNSFLVVFGFSPVFQGKGKCILHDISGFCSEGEMLLVLGKPGSGCSTLLRVLGNDRRTYSRIDGDVSYGGIGPKEMHKNFRGEVAYNQEEDLHYPELTVRTTLSFAIECKMPSRRVLRDRSAFRTELLDAVIDMFGLRSCADTIVGNAFIRGCSGGERKRVSIAEQIVAGAAVNVWDGSTRGLDSSSALDYVRSLRVSTDMLKKTTVVTLYQASENIYKLFDKVLVLDEGRCLYFGHADHAVEYFDKLGIYKPPRLTTSDFLTGVAQLHERQVKRGYEDTAPKTAEEFATAFKNSEAYEHAKQEIRNYEHHIETENPGQKFRDIVQQSKMGAGKSRIRRVSPYTTTFTYQFWALIKRELRIVLGNRIGLVFRYVYNIAFAIISGTLYINLPSTSQGAFSRGGAVFFTVLFNSLSAQAELPKSITGREIVYKHKGLALYHPSAYLLAQVIIDIPFMVVQILCFSSIFYWVTGLFKTGGHFFTFMVITFMTAMSLTAFFRLVAAVSYNIDIANSISGICLLFIVLYAGYIIPYPSMRSWFIWIHWINPIAYGFRGLFGNEFSSLILTCAGNQLAPRGPGYGNIANQVCTLPGSRPGTDIVRGRDYIYEGYAIKASQKWAMFLGVLGWWVAYVTVTAILNEWIQFGGEGYTIKAYKKRVKPPVEVMESIELVDEKAREYRHPTDKEILDGTLYLWRNVNYVVPVKGGKRKLLDSITGFVKPGTLTALMGASGAGKTTLLDVLAQRKTIGKIDGEMLINGIPPPKSFARVTGYCEQLDIHNPHSTVREALRFSAYLRQESSVPQEQKDEDVERAIKLLDMEDIANALIGQPEGGLGISLEERKRLTIAVELVAKPKILFLDEPTSGLDAQAAFNIVFFLRRLAATGEIILCTIHQPSSTLFEHFDRLLLLTRGGHTTYFGDIGKDAQTLISYFERNGAPKCSPDANPAEYILDVVSSSQGSLNWPEIWNNSPEKLAVEDEAERLYQLEKKHGTHRLSDNDNRQYSTSVFYQLKIVYSRMLLSYWRNRGYNLTRMALQIFAALVIGFTFYRLANSVVNLQNKVFAVFQTATIAILIINQVEPEFARQRLWYSRESSTNQYGWAPFAISIVLAEWPFAIFAATLYFTIFYWVVGLNTLASRTGFFYLMYITLCLFSVSLGQLIISFLPTHIFAALVNPIFTTMMLLFSGVVQPYPVMPKWWRRWMYWISPLHYYIEGVVVNELKGQTVVCRPREFYIFEPPVGQTCGEYAGPFLQTGPGYIDNLNDTTGCRYCPYKIGEEFYFTLDWSFAHRYRNWLIVVGYTFFNIALVIFFVKVYRINKR</sequence>
<keyword evidence="13" id="KW-1185">Reference proteome</keyword>
<feature type="compositionally biased region" description="Basic and acidic residues" evidence="9">
    <location>
        <begin position="38"/>
        <end position="50"/>
    </location>
</feature>
<feature type="transmembrane region" description="Helical" evidence="10">
    <location>
        <begin position="722"/>
        <end position="742"/>
    </location>
</feature>